<dbReference type="Pfam" id="PF02687">
    <property type="entry name" value="FtsX"/>
    <property type="match status" value="2"/>
</dbReference>
<dbReference type="eggNOG" id="COG0577">
    <property type="taxonomic scope" value="Bacteria"/>
</dbReference>
<dbReference type="GO" id="GO:0005886">
    <property type="term" value="C:plasma membrane"/>
    <property type="evidence" value="ECO:0007669"/>
    <property type="project" value="UniProtKB-SubCell"/>
</dbReference>
<feature type="transmembrane region" description="Helical" evidence="7">
    <location>
        <begin position="382"/>
        <end position="404"/>
    </location>
</feature>
<evidence type="ECO:0000256" key="7">
    <source>
        <dbReference type="SAM" id="Phobius"/>
    </source>
</evidence>
<evidence type="ECO:0000256" key="4">
    <source>
        <dbReference type="ARBA" id="ARBA00022989"/>
    </source>
</evidence>
<dbReference type="AlphaFoldDB" id="Q1IKY8"/>
<dbReference type="EnsemblBacteria" id="ABF42462">
    <property type="protein sequence ID" value="ABF42462"/>
    <property type="gene ID" value="Acid345_3461"/>
</dbReference>
<evidence type="ECO:0000259" key="9">
    <source>
        <dbReference type="Pfam" id="PF12704"/>
    </source>
</evidence>
<protein>
    <submittedName>
        <fullName evidence="10">ABC efflux pump, inner membrane subunit</fullName>
    </submittedName>
</protein>
<dbReference type="STRING" id="204669.Acid345_3461"/>
<keyword evidence="2" id="KW-1003">Cell membrane</keyword>
<dbReference type="InterPro" id="IPR003838">
    <property type="entry name" value="ABC3_permease_C"/>
</dbReference>
<evidence type="ECO:0000313" key="11">
    <source>
        <dbReference type="Proteomes" id="UP000002432"/>
    </source>
</evidence>
<accession>Q1IKY8</accession>
<name>Q1IKY8_KORVE</name>
<dbReference type="NCBIfam" id="NF038403">
    <property type="entry name" value="perm_prefix_1"/>
    <property type="match status" value="1"/>
</dbReference>
<dbReference type="OrthoDB" id="98656at2"/>
<evidence type="ECO:0000256" key="3">
    <source>
        <dbReference type="ARBA" id="ARBA00022692"/>
    </source>
</evidence>
<feature type="transmembrane region" description="Helical" evidence="7">
    <location>
        <begin position="95"/>
        <end position="122"/>
    </location>
</feature>
<comment type="similarity">
    <text evidence="6">Belongs to the ABC-4 integral membrane protein family.</text>
</comment>
<proteinExistence type="inferred from homology"/>
<dbReference type="InterPro" id="IPR050250">
    <property type="entry name" value="Macrolide_Exporter_MacB"/>
</dbReference>
<dbReference type="Proteomes" id="UP000002432">
    <property type="component" value="Chromosome"/>
</dbReference>
<dbReference type="InterPro" id="IPR017800">
    <property type="entry name" value="ADOP"/>
</dbReference>
<feature type="domain" description="MacB-like periplasmic core" evidence="9">
    <location>
        <begin position="98"/>
        <end position="334"/>
    </location>
</feature>
<evidence type="ECO:0000256" key="1">
    <source>
        <dbReference type="ARBA" id="ARBA00004651"/>
    </source>
</evidence>
<dbReference type="InterPro" id="IPR047928">
    <property type="entry name" value="Perm_prefix_1"/>
</dbReference>
<feature type="transmembrane region" description="Helical" evidence="7">
    <location>
        <begin position="850"/>
        <end position="870"/>
    </location>
</feature>
<dbReference type="Pfam" id="PF12704">
    <property type="entry name" value="MacB_PCD"/>
    <property type="match status" value="2"/>
</dbReference>
<dbReference type="RefSeq" id="WP_011524261.1">
    <property type="nucleotide sequence ID" value="NC_008009.1"/>
</dbReference>
<keyword evidence="3 7" id="KW-0812">Transmembrane</keyword>
<keyword evidence="4 7" id="KW-1133">Transmembrane helix</keyword>
<feature type="transmembrane region" description="Helical" evidence="7">
    <location>
        <begin position="435"/>
        <end position="457"/>
    </location>
</feature>
<sequence>MKALRHGWARIRNFAFGRSNRERLREEMEEHVALQTEENIRSGMSAVEARRQALIKLGPVEAVGESYHAEESLPILETVLQDCRYGVRMLKKSPVFSSVAVLTLALGIGANAAIFTLVHALMLKKLPVADPKSLVRLGNNNDCCVGAGFHDSGEVSLFTTSSYEFLKKNTTEFEELAAIQAGFAYRPVVVRREGAQQTPRSVMGEFVSGNYFKTFGLTPVAGRLLEDSDDVIGAPMTAVMSYETWKNAFDRDPSVVGSTMYVNTKPVTVVGIAPENFYGDRLLSTPPEFYLPIETMPPIANAPYVHGSEMQWLYIIGRLKPGVSRAVLEQKISELLREQLVTTQRFSSKEGRERLRKAHIVLSPAGGGIQALQQQYDKHLKLLMWVSGLVLLIACANIANLLLVRGMARKAEINVRTALGAKRGRIVRQLLTESVLLAGIGGGAGLLVAYAGTRMLLVLAFPGAQQVPIHAAPSPAVLAFAFGLSLLTGVLFGMAPAWIAAKSEPVEALHRGTRSVIGGATLLQRGLVVMQAGLSLVLLVGAGLFAQSLSKLQHIDLKLDATNRYIVHINPQTAGYSQRQVGELYRLLEERFHLIPEVEKVGITSYSPMEDNNDSWDVMVQGKPYPHTLSSVLRVSPEYFDSVGTHLVMGRGIGVQDTETSPTVAVVNRTFVNKLFQPGENPIGQHFGGSAASVADFEIVGVVEDTVYSDARWRDHLMFFMPLLQRPASDKDPIESDESLFVSAIVLKTSRPVPEMETLARKTLSAINPNLSVVKFQTFESQIYDQFAEDRMVSRLTTLFGALALLLATLGLYGVTAYGVARRTPEIGIRMALGAHRGGVMTMVVRGAMVQALIGLAIGVPAALLCARFVTSQLYEVKGVDARVLVGAVLTLGVAASIAALIPARRAATIDPARALRTE</sequence>
<feature type="transmembrane region" description="Helical" evidence="7">
    <location>
        <begin position="477"/>
        <end position="501"/>
    </location>
</feature>
<dbReference type="EMBL" id="CP000360">
    <property type="protein sequence ID" value="ABF42462.1"/>
    <property type="molecule type" value="Genomic_DNA"/>
</dbReference>
<gene>
    <name evidence="10" type="ordered locus">Acid345_3461</name>
</gene>
<dbReference type="HOGENOM" id="CLU_009433_1_0_0"/>
<dbReference type="PANTHER" id="PTHR30572:SF4">
    <property type="entry name" value="ABC TRANSPORTER PERMEASE YTRF"/>
    <property type="match status" value="1"/>
</dbReference>
<keyword evidence="5 7" id="KW-0472">Membrane</keyword>
<feature type="domain" description="ABC3 transporter permease C-terminal" evidence="8">
    <location>
        <begin position="799"/>
        <end position="912"/>
    </location>
</feature>
<evidence type="ECO:0000256" key="2">
    <source>
        <dbReference type="ARBA" id="ARBA00022475"/>
    </source>
</evidence>
<feature type="transmembrane region" description="Helical" evidence="7">
    <location>
        <begin position="522"/>
        <end position="546"/>
    </location>
</feature>
<dbReference type="InterPro" id="IPR025857">
    <property type="entry name" value="MacB_PCD"/>
</dbReference>
<evidence type="ECO:0000259" key="8">
    <source>
        <dbReference type="Pfam" id="PF02687"/>
    </source>
</evidence>
<feature type="transmembrane region" description="Helical" evidence="7">
    <location>
        <begin position="799"/>
        <end position="821"/>
    </location>
</feature>
<feature type="domain" description="MacB-like periplasmic core" evidence="9">
    <location>
        <begin position="535"/>
        <end position="723"/>
    </location>
</feature>
<evidence type="ECO:0000256" key="6">
    <source>
        <dbReference type="ARBA" id="ARBA00038076"/>
    </source>
</evidence>
<dbReference type="GO" id="GO:0022857">
    <property type="term" value="F:transmembrane transporter activity"/>
    <property type="evidence" value="ECO:0007669"/>
    <property type="project" value="TreeGrafter"/>
</dbReference>
<feature type="transmembrane region" description="Helical" evidence="7">
    <location>
        <begin position="882"/>
        <end position="904"/>
    </location>
</feature>
<feature type="domain" description="ABC3 transporter permease C-terminal" evidence="8">
    <location>
        <begin position="386"/>
        <end position="505"/>
    </location>
</feature>
<evidence type="ECO:0000313" key="10">
    <source>
        <dbReference type="EMBL" id="ABF42462.1"/>
    </source>
</evidence>
<dbReference type="PANTHER" id="PTHR30572">
    <property type="entry name" value="MEMBRANE COMPONENT OF TRANSPORTER-RELATED"/>
    <property type="match status" value="1"/>
</dbReference>
<organism evidence="10 11">
    <name type="scientific">Koribacter versatilis (strain Ellin345)</name>
    <dbReference type="NCBI Taxonomy" id="204669"/>
    <lineage>
        <taxon>Bacteria</taxon>
        <taxon>Pseudomonadati</taxon>
        <taxon>Acidobacteriota</taxon>
        <taxon>Terriglobia</taxon>
        <taxon>Terriglobales</taxon>
        <taxon>Candidatus Korobacteraceae</taxon>
        <taxon>Candidatus Korobacter</taxon>
    </lineage>
</organism>
<reference evidence="10 11" key="1">
    <citation type="journal article" date="2009" name="Appl. Environ. Microbiol.">
        <title>Three genomes from the phylum Acidobacteria provide insight into the lifestyles of these microorganisms in soils.</title>
        <authorList>
            <person name="Ward N.L."/>
            <person name="Challacombe J.F."/>
            <person name="Janssen P.H."/>
            <person name="Henrissat B."/>
            <person name="Coutinho P.M."/>
            <person name="Wu M."/>
            <person name="Xie G."/>
            <person name="Haft D.H."/>
            <person name="Sait M."/>
            <person name="Badger J."/>
            <person name="Barabote R.D."/>
            <person name="Bradley B."/>
            <person name="Brettin T.S."/>
            <person name="Brinkac L.M."/>
            <person name="Bruce D."/>
            <person name="Creasy T."/>
            <person name="Daugherty S.C."/>
            <person name="Davidsen T.M."/>
            <person name="DeBoy R.T."/>
            <person name="Detter J.C."/>
            <person name="Dodson R.J."/>
            <person name="Durkin A.S."/>
            <person name="Ganapathy A."/>
            <person name="Gwinn-Giglio M."/>
            <person name="Han C.S."/>
            <person name="Khouri H."/>
            <person name="Kiss H."/>
            <person name="Kothari S.P."/>
            <person name="Madupu R."/>
            <person name="Nelson K.E."/>
            <person name="Nelson W.C."/>
            <person name="Paulsen I."/>
            <person name="Penn K."/>
            <person name="Ren Q."/>
            <person name="Rosovitz M.J."/>
            <person name="Selengut J.D."/>
            <person name="Shrivastava S."/>
            <person name="Sullivan S.A."/>
            <person name="Tapia R."/>
            <person name="Thompson L.S."/>
            <person name="Watkins K.L."/>
            <person name="Yang Q."/>
            <person name="Yu C."/>
            <person name="Zafar N."/>
            <person name="Zhou L."/>
            <person name="Kuske C.R."/>
        </authorList>
    </citation>
    <scope>NUCLEOTIDE SEQUENCE [LARGE SCALE GENOMIC DNA]</scope>
    <source>
        <strain evidence="10 11">Ellin345</strain>
    </source>
</reference>
<evidence type="ECO:0000256" key="5">
    <source>
        <dbReference type="ARBA" id="ARBA00023136"/>
    </source>
</evidence>
<keyword evidence="11" id="KW-1185">Reference proteome</keyword>
<dbReference type="KEGG" id="aba:Acid345_3461"/>
<dbReference type="NCBIfam" id="TIGR03434">
    <property type="entry name" value="ADOP"/>
    <property type="match status" value="1"/>
</dbReference>
<comment type="subcellular location">
    <subcellularLocation>
        <location evidence="1">Cell membrane</location>
        <topology evidence="1">Multi-pass membrane protein</topology>
    </subcellularLocation>
</comment>